<keyword evidence="1" id="KW-1133">Transmembrane helix</keyword>
<keyword evidence="1" id="KW-0472">Membrane</keyword>
<dbReference type="EMBL" id="BMOI01000016">
    <property type="protein sequence ID" value="GGL10420.1"/>
    <property type="molecule type" value="Genomic_DNA"/>
</dbReference>
<evidence type="ECO:0000256" key="1">
    <source>
        <dbReference type="SAM" id="Phobius"/>
    </source>
</evidence>
<reference evidence="2" key="1">
    <citation type="journal article" date="2014" name="Int. J. Syst. Evol. Microbiol.">
        <title>Complete genome sequence of Corynebacterium casei LMG S-19264T (=DSM 44701T), isolated from a smear-ripened cheese.</title>
        <authorList>
            <consortium name="US DOE Joint Genome Institute (JGI-PGF)"/>
            <person name="Walter F."/>
            <person name="Albersmeier A."/>
            <person name="Kalinowski J."/>
            <person name="Ruckert C."/>
        </authorList>
    </citation>
    <scope>NUCLEOTIDE SEQUENCE</scope>
    <source>
        <strain evidence="2">JCM 1480</strain>
    </source>
</reference>
<reference evidence="2" key="2">
    <citation type="submission" date="2020-09" db="EMBL/GenBank/DDBJ databases">
        <authorList>
            <person name="Sun Q."/>
            <person name="Ohkuma M."/>
        </authorList>
    </citation>
    <scope>NUCLEOTIDE SEQUENCE</scope>
    <source>
        <strain evidence="2">JCM 1480</strain>
    </source>
</reference>
<evidence type="ECO:0000313" key="3">
    <source>
        <dbReference type="Proteomes" id="UP000648535"/>
    </source>
</evidence>
<feature type="transmembrane region" description="Helical" evidence="1">
    <location>
        <begin position="119"/>
        <end position="140"/>
    </location>
</feature>
<accession>A0A8H9L1G0</accession>
<feature type="transmembrane region" description="Helical" evidence="1">
    <location>
        <begin position="46"/>
        <end position="65"/>
    </location>
</feature>
<dbReference type="Proteomes" id="UP000648535">
    <property type="component" value="Unassembled WGS sequence"/>
</dbReference>
<name>A0A8H9L1G0_9MICO</name>
<comment type="caution">
    <text evidence="2">The sequence shown here is derived from an EMBL/GenBank/DDBJ whole genome shotgun (WGS) entry which is preliminary data.</text>
</comment>
<feature type="transmembrane region" description="Helical" evidence="1">
    <location>
        <begin position="146"/>
        <end position="169"/>
    </location>
</feature>
<proteinExistence type="predicted"/>
<dbReference type="AlphaFoldDB" id="A0A8H9L1G0"/>
<organism evidence="2 3">
    <name type="scientific">Curtobacterium luteum</name>
    <dbReference type="NCBI Taxonomy" id="33881"/>
    <lineage>
        <taxon>Bacteria</taxon>
        <taxon>Bacillati</taxon>
        <taxon>Actinomycetota</taxon>
        <taxon>Actinomycetes</taxon>
        <taxon>Micrococcales</taxon>
        <taxon>Microbacteriaceae</taxon>
        <taxon>Curtobacterium</taxon>
    </lineage>
</organism>
<protein>
    <submittedName>
        <fullName evidence="2">Uncharacterized protein</fullName>
    </submittedName>
</protein>
<sequence>MAMDAGEWPLPRWAEVGSVVVAGVAIVLGIVLRLAPEDEPFETVRFVFQLIGLGCASVAIAVGLTTMARGRLGASVLPESRRLDRRTRRRIGAAAVGRVEPPSGTDGLVRSTAKRVVTLMRTSVLTVTGMLVLEASALAQRSDGDAWRWLFLLAAVMFAVALVASLWQYHGALRVLARSEPAPADEVR</sequence>
<feature type="transmembrane region" description="Helical" evidence="1">
    <location>
        <begin position="12"/>
        <end position="34"/>
    </location>
</feature>
<evidence type="ECO:0000313" key="2">
    <source>
        <dbReference type="EMBL" id="GGL10420.1"/>
    </source>
</evidence>
<keyword evidence="1" id="KW-0812">Transmembrane</keyword>
<gene>
    <name evidence="2" type="ORF">GCM10009769_30630</name>
</gene>